<proteinExistence type="predicted"/>
<accession>A0AC58T351</accession>
<reference evidence="2" key="2">
    <citation type="submission" date="2025-08" db="UniProtKB">
        <authorList>
            <consortium name="RefSeq"/>
        </authorList>
    </citation>
    <scope>IDENTIFICATION</scope>
    <source>
        <tissue evidence="2">Leaf</tissue>
    </source>
</reference>
<evidence type="ECO:0000313" key="2">
    <source>
        <dbReference type="RefSeq" id="XP_075091664.1"/>
    </source>
</evidence>
<name>A0AC58T351_TOBAC</name>
<protein>
    <submittedName>
        <fullName evidence="2">Uncharacterized protein LOC142171858</fullName>
    </submittedName>
</protein>
<dbReference type="RefSeq" id="XP_075091664.1">
    <property type="nucleotide sequence ID" value="XM_075235563.1"/>
</dbReference>
<evidence type="ECO:0000313" key="1">
    <source>
        <dbReference type="Proteomes" id="UP000790787"/>
    </source>
</evidence>
<sequence>MDEFRESEKERIEEALDMGELKTGRGLNQELDLSRACDTHWGSHYKSFKKIILMFGSILDVLEALVVDARLMDDRAKTMEYIKTCQTFEVAFMLYLMVDVLAITNKLNKCLQKKEQDIVNAMLLVEVAKRRLQSLREYDCDSLIEKVSTFSIKYGILIPNFDEPYVNSLRSRRKSIDHTILHHYRVDVFCKIIDWQIQELNGRFDEVTTNLLHRVAYLNPIDSFSSFDIKKIMKMAKLYPDDFDEVSMGALENQLATYIIDVRDIDERFSNLNGLCDLSRKLVQTKKNLNFPLVLCLVKFSLLLPVVTASLERAFSAMKFIKNDMRNRMNDEFLSGCLVPYVEKDVFSTISNDDIIKIFQEMKPRRVQL</sequence>
<reference evidence="1" key="1">
    <citation type="journal article" date="2014" name="Nat. Commun.">
        <title>The tobacco genome sequence and its comparison with those of tomato and potato.</title>
        <authorList>
            <person name="Sierro N."/>
            <person name="Battey J.N."/>
            <person name="Ouadi S."/>
            <person name="Bakaher N."/>
            <person name="Bovet L."/>
            <person name="Willig A."/>
            <person name="Goepfert S."/>
            <person name="Peitsch M.C."/>
            <person name="Ivanov N.V."/>
        </authorList>
    </citation>
    <scope>NUCLEOTIDE SEQUENCE [LARGE SCALE GENOMIC DNA]</scope>
</reference>
<gene>
    <name evidence="2" type="primary">LOC142171858</name>
</gene>
<dbReference type="Proteomes" id="UP000790787">
    <property type="component" value="Chromosome 17"/>
</dbReference>
<organism evidence="1 2">
    <name type="scientific">Nicotiana tabacum</name>
    <name type="common">Common tobacco</name>
    <dbReference type="NCBI Taxonomy" id="4097"/>
    <lineage>
        <taxon>Eukaryota</taxon>
        <taxon>Viridiplantae</taxon>
        <taxon>Streptophyta</taxon>
        <taxon>Embryophyta</taxon>
        <taxon>Tracheophyta</taxon>
        <taxon>Spermatophyta</taxon>
        <taxon>Magnoliopsida</taxon>
        <taxon>eudicotyledons</taxon>
        <taxon>Gunneridae</taxon>
        <taxon>Pentapetalae</taxon>
        <taxon>asterids</taxon>
        <taxon>lamiids</taxon>
        <taxon>Solanales</taxon>
        <taxon>Solanaceae</taxon>
        <taxon>Nicotianoideae</taxon>
        <taxon>Nicotianeae</taxon>
        <taxon>Nicotiana</taxon>
    </lineage>
</organism>
<keyword evidence="1" id="KW-1185">Reference proteome</keyword>